<reference evidence="7 8" key="1">
    <citation type="submission" date="2020-04" db="EMBL/GenBank/DDBJ databases">
        <title>Genomic insights into acetone-butanol-ethanol (ABE) fermentation by sequencing solventogenic clostridia strains.</title>
        <authorList>
            <person name="Brown S."/>
        </authorList>
    </citation>
    <scope>NUCLEOTIDE SEQUENCE [LARGE SCALE GENOMIC DNA]</scope>
    <source>
        <strain evidence="7 8">DJ011</strain>
    </source>
</reference>
<sequence length="218" mass="24986">MIKGVIFDMDGVMIDSEPIHFKLEQELFKELGIEISSHEHNTYVGTTSFYMWEKIKKNHNLYDGVEELVKRDRRKYLQFLSDNVDIEPIEGIVDLIKDLYKNGVKLAVASSSPIDIIELVVKRFNIREYFSYIVTGDYVANSKPDPDIFLYAAEKIKIVPDECLVVEDSYNGIMAAKRAGMKSVGYRNMNSGNQDLSQATFIIDSFNNISYDKIKNLT</sequence>
<protein>
    <submittedName>
        <fullName evidence="7">HAD family phosphatase</fullName>
    </submittedName>
</protein>
<dbReference type="Gene3D" id="3.40.50.1000">
    <property type="entry name" value="HAD superfamily/HAD-like"/>
    <property type="match status" value="1"/>
</dbReference>
<dbReference type="PRINTS" id="PR00413">
    <property type="entry name" value="HADHALOGNASE"/>
</dbReference>
<dbReference type="InterPro" id="IPR051600">
    <property type="entry name" value="Beta-PGM-like"/>
</dbReference>
<dbReference type="Pfam" id="PF13419">
    <property type="entry name" value="HAD_2"/>
    <property type="match status" value="1"/>
</dbReference>
<dbReference type="InterPro" id="IPR041492">
    <property type="entry name" value="HAD_2"/>
</dbReference>
<dbReference type="NCBIfam" id="TIGR01549">
    <property type="entry name" value="HAD-SF-IA-v1"/>
    <property type="match status" value="1"/>
</dbReference>
<name>A0A923EBY7_CLOTT</name>
<dbReference type="RefSeq" id="WP_035145392.1">
    <property type="nucleotide sequence ID" value="NZ_JAAZWO010000006.1"/>
</dbReference>
<dbReference type="PANTHER" id="PTHR46193">
    <property type="entry name" value="6-PHOSPHOGLUCONATE PHOSPHATASE"/>
    <property type="match status" value="1"/>
</dbReference>
<dbReference type="AlphaFoldDB" id="A0A923EBY7"/>
<dbReference type="GO" id="GO:0016787">
    <property type="term" value="F:hydrolase activity"/>
    <property type="evidence" value="ECO:0007669"/>
    <property type="project" value="UniProtKB-KW"/>
</dbReference>
<dbReference type="GO" id="GO:0046872">
    <property type="term" value="F:metal ion binding"/>
    <property type="evidence" value="ECO:0007669"/>
    <property type="project" value="UniProtKB-KW"/>
</dbReference>
<dbReference type="EMBL" id="JAAZWO010000006">
    <property type="protein sequence ID" value="MBC2397533.1"/>
    <property type="molecule type" value="Genomic_DNA"/>
</dbReference>
<dbReference type="FunFam" id="3.40.50.1000:FF:000036">
    <property type="entry name" value="HAD family hydrolase"/>
    <property type="match status" value="1"/>
</dbReference>
<dbReference type="SUPFAM" id="SSF56784">
    <property type="entry name" value="HAD-like"/>
    <property type="match status" value="1"/>
</dbReference>
<dbReference type="SFLD" id="SFLDG01135">
    <property type="entry name" value="C1.5.6:_HAD__Beta-PGM__Phospha"/>
    <property type="match status" value="1"/>
</dbReference>
<dbReference type="SFLD" id="SFLDS00003">
    <property type="entry name" value="Haloacid_Dehalogenase"/>
    <property type="match status" value="1"/>
</dbReference>
<comment type="cofactor">
    <cofactor evidence="1">
        <name>Mg(2+)</name>
        <dbReference type="ChEBI" id="CHEBI:18420"/>
    </cofactor>
</comment>
<comment type="caution">
    <text evidence="7">The sequence shown here is derived from an EMBL/GenBank/DDBJ whole genome shotgun (WGS) entry which is preliminary data.</text>
</comment>
<keyword evidence="3" id="KW-0479">Metal-binding</keyword>
<keyword evidence="6" id="KW-0119">Carbohydrate metabolism</keyword>
<gene>
    <name evidence="7" type="ORF">HGG79_07060</name>
</gene>
<dbReference type="InterPro" id="IPR006439">
    <property type="entry name" value="HAD-SF_hydro_IA"/>
</dbReference>
<dbReference type="CDD" id="cd16423">
    <property type="entry name" value="HAD_BPGM-like"/>
    <property type="match status" value="1"/>
</dbReference>
<dbReference type="NCBIfam" id="TIGR01509">
    <property type="entry name" value="HAD-SF-IA-v3"/>
    <property type="match status" value="1"/>
</dbReference>
<keyword evidence="5" id="KW-0460">Magnesium</keyword>
<accession>A0A923EBY7</accession>
<dbReference type="PANTHER" id="PTHR46193:SF18">
    <property type="entry name" value="HEXITOL PHOSPHATASE B"/>
    <property type="match status" value="1"/>
</dbReference>
<keyword evidence="4" id="KW-0378">Hydrolase</keyword>
<evidence type="ECO:0000256" key="6">
    <source>
        <dbReference type="ARBA" id="ARBA00023277"/>
    </source>
</evidence>
<dbReference type="SFLD" id="SFLDG01129">
    <property type="entry name" value="C1.5:_HAD__Beta-PGM__Phosphata"/>
    <property type="match status" value="1"/>
</dbReference>
<evidence type="ECO:0000256" key="3">
    <source>
        <dbReference type="ARBA" id="ARBA00022723"/>
    </source>
</evidence>
<organism evidence="7 8">
    <name type="scientific">Clostridium tetanomorphum</name>
    <dbReference type="NCBI Taxonomy" id="1553"/>
    <lineage>
        <taxon>Bacteria</taxon>
        <taxon>Bacillati</taxon>
        <taxon>Bacillota</taxon>
        <taxon>Clostridia</taxon>
        <taxon>Eubacteriales</taxon>
        <taxon>Clostridiaceae</taxon>
        <taxon>Clostridium</taxon>
    </lineage>
</organism>
<dbReference type="InterPro" id="IPR036412">
    <property type="entry name" value="HAD-like_sf"/>
</dbReference>
<dbReference type="InterPro" id="IPR023198">
    <property type="entry name" value="PGP-like_dom2"/>
</dbReference>
<evidence type="ECO:0000313" key="7">
    <source>
        <dbReference type="EMBL" id="MBC2397533.1"/>
    </source>
</evidence>
<keyword evidence="8" id="KW-1185">Reference proteome</keyword>
<dbReference type="Proteomes" id="UP000563151">
    <property type="component" value="Unassembled WGS sequence"/>
</dbReference>
<evidence type="ECO:0000256" key="5">
    <source>
        <dbReference type="ARBA" id="ARBA00022842"/>
    </source>
</evidence>
<evidence type="ECO:0000256" key="1">
    <source>
        <dbReference type="ARBA" id="ARBA00001946"/>
    </source>
</evidence>
<dbReference type="Gene3D" id="1.10.150.240">
    <property type="entry name" value="Putative phosphatase, domain 2"/>
    <property type="match status" value="1"/>
</dbReference>
<dbReference type="InterPro" id="IPR023214">
    <property type="entry name" value="HAD_sf"/>
</dbReference>
<comment type="similarity">
    <text evidence="2">Belongs to the HAD-like hydrolase superfamily. CbbY/CbbZ/Gph/YieH family.</text>
</comment>
<evidence type="ECO:0000313" key="8">
    <source>
        <dbReference type="Proteomes" id="UP000563151"/>
    </source>
</evidence>
<evidence type="ECO:0000256" key="2">
    <source>
        <dbReference type="ARBA" id="ARBA00006171"/>
    </source>
</evidence>
<evidence type="ECO:0000256" key="4">
    <source>
        <dbReference type="ARBA" id="ARBA00022801"/>
    </source>
</evidence>
<proteinExistence type="inferred from homology"/>